<dbReference type="CDD" id="cd01335">
    <property type="entry name" value="Radical_SAM"/>
    <property type="match status" value="1"/>
</dbReference>
<dbReference type="GO" id="GO:0043365">
    <property type="term" value="F:[formate-C-acetyltransferase]-activating enzyme activity"/>
    <property type="evidence" value="ECO:0007669"/>
    <property type="project" value="InterPro"/>
</dbReference>
<comment type="cofactor">
    <cofactor evidence="1">
        <name>[4Fe-4S] cluster</name>
        <dbReference type="ChEBI" id="CHEBI:49883"/>
    </cofactor>
</comment>
<dbReference type="PIRSF" id="PIRSF000368">
    <property type="entry name" value="NrdG"/>
    <property type="match status" value="1"/>
</dbReference>
<dbReference type="RefSeq" id="WP_118117143.1">
    <property type="nucleotide sequence ID" value="NZ_CP137559.1"/>
</dbReference>
<evidence type="ECO:0000256" key="6">
    <source>
        <dbReference type="ARBA" id="ARBA00023014"/>
    </source>
</evidence>
<dbReference type="EMBL" id="SGVY01000020">
    <property type="protein sequence ID" value="TFH80535.1"/>
    <property type="molecule type" value="Genomic_DNA"/>
</dbReference>
<keyword evidence="2" id="KW-0004">4Fe-4S</keyword>
<sequence length="171" mass="18968">MISVLSVIHDTMVDGPGFRTSIYCAGCPNHCPECHNPQSWDINNGTMTSTEDLLKEIMSDPFANVTFSGGDPMFQAEGFAELARAIRKESSKDIWCFTGYKYENLLKNPAQRALLEQIDVLVDGPFIKALADKDLFFRGSSNQRLINVKKSLATGEVVELHLTKDNPTPVL</sequence>
<dbReference type="GO" id="GO:0046872">
    <property type="term" value="F:metal ion binding"/>
    <property type="evidence" value="ECO:0007669"/>
    <property type="project" value="UniProtKB-KW"/>
</dbReference>
<dbReference type="EC" id="1.97.1.-" evidence="7"/>
<dbReference type="SUPFAM" id="SSF102114">
    <property type="entry name" value="Radical SAM enzymes"/>
    <property type="match status" value="1"/>
</dbReference>
<evidence type="ECO:0000313" key="8">
    <source>
        <dbReference type="EMBL" id="TFH80535.1"/>
    </source>
</evidence>
<dbReference type="OrthoDB" id="9782387at2"/>
<name>A0A4Y8VJA3_9BACT</name>
<keyword evidence="3" id="KW-0949">S-adenosyl-L-methionine</keyword>
<keyword evidence="7" id="KW-0560">Oxidoreductase</keyword>
<dbReference type="InterPro" id="IPR007197">
    <property type="entry name" value="rSAM"/>
</dbReference>
<protein>
    <recommendedName>
        <fullName evidence="7">Anaerobic ribonucleoside-triphosphate reductase-activating protein</fullName>
        <ecNumber evidence="7">1.97.1.-</ecNumber>
    </recommendedName>
</protein>
<dbReference type="GO" id="GO:0051539">
    <property type="term" value="F:4 iron, 4 sulfur cluster binding"/>
    <property type="evidence" value="ECO:0007669"/>
    <property type="project" value="UniProtKB-KW"/>
</dbReference>
<dbReference type="AlphaFoldDB" id="A0A4Y8VJA3"/>
<dbReference type="Proteomes" id="UP000297872">
    <property type="component" value="Unassembled WGS sequence"/>
</dbReference>
<dbReference type="InterPro" id="IPR058240">
    <property type="entry name" value="rSAM_sf"/>
</dbReference>
<dbReference type="GeneID" id="302995401"/>
<dbReference type="Gene3D" id="3.20.20.70">
    <property type="entry name" value="Aldolase class I"/>
    <property type="match status" value="1"/>
</dbReference>
<dbReference type="PANTHER" id="PTHR30352:SF2">
    <property type="entry name" value="ANAEROBIC RIBONUCLEOSIDE-TRIPHOSPHATE REDUCTASE-ACTIVATING PROTEIN"/>
    <property type="match status" value="1"/>
</dbReference>
<accession>A0A4Y8VJA3</accession>
<evidence type="ECO:0000256" key="3">
    <source>
        <dbReference type="ARBA" id="ARBA00022691"/>
    </source>
</evidence>
<evidence type="ECO:0000256" key="7">
    <source>
        <dbReference type="PIRNR" id="PIRNR000368"/>
    </source>
</evidence>
<dbReference type="SFLD" id="SFLDF00299">
    <property type="entry name" value="anaerobic_ribonucleoside-triph"/>
    <property type="match status" value="1"/>
</dbReference>
<comment type="caution">
    <text evidence="8">The sequence shown here is derived from an EMBL/GenBank/DDBJ whole genome shotgun (WGS) entry which is preliminary data.</text>
</comment>
<gene>
    <name evidence="8" type="primary">nrdG</name>
    <name evidence="8" type="ORF">EXN75_08885</name>
</gene>
<dbReference type="InterPro" id="IPR012837">
    <property type="entry name" value="NrdG"/>
</dbReference>
<reference evidence="8 9" key="1">
    <citation type="submission" date="2019-02" db="EMBL/GenBank/DDBJ databases">
        <title>Draft Genome Sequence of the Prevotella sp. BCRC 81118, Isolated from Human Feces.</title>
        <authorList>
            <person name="Huang C.-H."/>
        </authorList>
    </citation>
    <scope>NUCLEOTIDE SEQUENCE [LARGE SCALE GENOMIC DNA]</scope>
    <source>
        <strain evidence="8 9">BCRC 81118</strain>
    </source>
</reference>
<dbReference type="SFLD" id="SFLDG01066">
    <property type="entry name" value="organic_radical-activating_enz"/>
    <property type="match status" value="1"/>
</dbReference>
<comment type="similarity">
    <text evidence="7">Belongs to the organic radical-activating enzymes family.</text>
</comment>
<keyword evidence="9" id="KW-1185">Reference proteome</keyword>
<dbReference type="SFLD" id="SFLDS00029">
    <property type="entry name" value="Radical_SAM"/>
    <property type="match status" value="1"/>
</dbReference>
<evidence type="ECO:0000313" key="9">
    <source>
        <dbReference type="Proteomes" id="UP000297872"/>
    </source>
</evidence>
<dbReference type="GO" id="GO:0004748">
    <property type="term" value="F:ribonucleoside-diphosphate reductase activity, thioredoxin disulfide as acceptor"/>
    <property type="evidence" value="ECO:0007669"/>
    <property type="project" value="TreeGrafter"/>
</dbReference>
<dbReference type="InterPro" id="IPR034457">
    <property type="entry name" value="Organic_radical-activating"/>
</dbReference>
<keyword evidence="6" id="KW-0411">Iron-sulfur</keyword>
<proteinExistence type="inferred from homology"/>
<evidence type="ECO:0000256" key="1">
    <source>
        <dbReference type="ARBA" id="ARBA00001966"/>
    </source>
</evidence>
<evidence type="ECO:0000256" key="4">
    <source>
        <dbReference type="ARBA" id="ARBA00022723"/>
    </source>
</evidence>
<comment type="function">
    <text evidence="7">Activation of anaerobic ribonucleoside-triphosphate reductase under anaerobic conditions by generation of an organic free radical, using S-adenosylmethionine and reduced flavodoxin as cosubstrates to produce 5'-deoxy-adenosine.</text>
</comment>
<dbReference type="InterPro" id="IPR013785">
    <property type="entry name" value="Aldolase_TIM"/>
</dbReference>
<evidence type="ECO:0000256" key="2">
    <source>
        <dbReference type="ARBA" id="ARBA00022485"/>
    </source>
</evidence>
<organism evidence="8 9">
    <name type="scientific">Segatella hominis</name>
    <dbReference type="NCBI Taxonomy" id="2518605"/>
    <lineage>
        <taxon>Bacteria</taxon>
        <taxon>Pseudomonadati</taxon>
        <taxon>Bacteroidota</taxon>
        <taxon>Bacteroidia</taxon>
        <taxon>Bacteroidales</taxon>
        <taxon>Prevotellaceae</taxon>
        <taxon>Segatella</taxon>
    </lineage>
</organism>
<dbReference type="PANTHER" id="PTHR30352">
    <property type="entry name" value="PYRUVATE FORMATE-LYASE-ACTIVATING ENZYME"/>
    <property type="match status" value="1"/>
</dbReference>
<dbReference type="SFLD" id="SFLDG01063">
    <property type="entry name" value="activating_enzymes__group_1"/>
    <property type="match status" value="1"/>
</dbReference>
<keyword evidence="4" id="KW-0479">Metal-binding</keyword>
<dbReference type="Pfam" id="PF13353">
    <property type="entry name" value="Fer4_12"/>
    <property type="match status" value="1"/>
</dbReference>
<dbReference type="NCBIfam" id="TIGR02491">
    <property type="entry name" value="NrdG"/>
    <property type="match status" value="1"/>
</dbReference>
<evidence type="ECO:0000256" key="5">
    <source>
        <dbReference type="ARBA" id="ARBA00023004"/>
    </source>
</evidence>
<keyword evidence="5" id="KW-0408">Iron</keyword>